<dbReference type="STRING" id="1927124.BST13_00815"/>
<organism evidence="2 3">
    <name type="scientific">Mycobacterium aquaticum</name>
    <dbReference type="NCBI Taxonomy" id="1927124"/>
    <lineage>
        <taxon>Bacteria</taxon>
        <taxon>Bacillati</taxon>
        <taxon>Actinomycetota</taxon>
        <taxon>Actinomycetes</taxon>
        <taxon>Mycobacteriales</taxon>
        <taxon>Mycobacteriaceae</taxon>
        <taxon>Mycobacterium</taxon>
    </lineage>
</organism>
<dbReference type="OrthoDB" id="2676146at2"/>
<accession>A0A1X0BCX9</accession>
<proteinExistence type="predicted"/>
<dbReference type="Proteomes" id="UP000192448">
    <property type="component" value="Unassembled WGS sequence"/>
</dbReference>
<gene>
    <name evidence="2" type="ORF">BST13_00815</name>
</gene>
<dbReference type="InterPro" id="IPR023849">
    <property type="entry name" value="TQXA_dom"/>
</dbReference>
<evidence type="ECO:0000313" key="2">
    <source>
        <dbReference type="EMBL" id="ORA39938.1"/>
    </source>
</evidence>
<dbReference type="AlphaFoldDB" id="A0A1X0BCX9"/>
<evidence type="ECO:0000313" key="3">
    <source>
        <dbReference type="Proteomes" id="UP000192448"/>
    </source>
</evidence>
<comment type="caution">
    <text evidence="2">The sequence shown here is derived from an EMBL/GenBank/DDBJ whole genome shotgun (WGS) entry which is preliminary data.</text>
</comment>
<reference evidence="2 3" key="1">
    <citation type="submission" date="2017-02" db="EMBL/GenBank/DDBJ databases">
        <title>The new phylogeny of genus Mycobacterium.</title>
        <authorList>
            <person name="Tortoli E."/>
            <person name="Trovato A."/>
            <person name="Cirillo D.M."/>
        </authorList>
    </citation>
    <scope>NUCLEOTIDE SEQUENCE [LARGE SCALE GENOMIC DNA]</scope>
    <source>
        <strain evidence="2 3">RW6</strain>
    </source>
</reference>
<keyword evidence="3" id="KW-1185">Reference proteome</keyword>
<dbReference type="InterPro" id="IPR013552">
    <property type="entry name" value="Thioester_dom"/>
</dbReference>
<sequence>MRARDVEIARMTRYRGGTYSPTVDTIVFADGSTARTDLIRLNPNIDAYSVDFTGVAPTTPSRYRPANWSAVPNLAARTHEAEVDWIIRNSFPTLGTAELSRRLRAAGRRLGAHLAEHEAIAATQAAIWHFTNGLDLDTRPLNVPVAQRREPGALVFEFDGDPQLGGYTVELTADSPVSFVLQKSADGIEWRDVAASGLNIDAGQGSYRKALGIGSTTAATRPGRRHQGYRYYRLQIVADPATTVEVAAVTFWLNGSGHYRNAERVVALYQYLLAGAAAARRATVVPALNHERAALDAGLLGPFRLDATDRAALSASAGTVVDADGAVIDGPVTPGTDFYLRLDHHAAGRVTLTASVPATTDGFGGRVITGVAYDDSRFTPVALAVPAPTVIEFEINF</sequence>
<dbReference type="Pfam" id="PF08341">
    <property type="entry name" value="TED"/>
    <property type="match status" value="1"/>
</dbReference>
<evidence type="ECO:0000259" key="1">
    <source>
        <dbReference type="Pfam" id="PF08341"/>
    </source>
</evidence>
<feature type="domain" description="Thioester" evidence="1">
    <location>
        <begin position="47"/>
        <end position="137"/>
    </location>
</feature>
<dbReference type="NCBIfam" id="TIGR03934">
    <property type="entry name" value="TQXA_dom"/>
    <property type="match status" value="1"/>
</dbReference>
<protein>
    <submittedName>
        <fullName evidence="2">TQXA domain-containing protein</fullName>
    </submittedName>
</protein>
<name>A0A1X0BCX9_9MYCO</name>
<dbReference type="EMBL" id="MVHF01000001">
    <property type="protein sequence ID" value="ORA39938.1"/>
    <property type="molecule type" value="Genomic_DNA"/>
</dbReference>
<dbReference type="Gene3D" id="1.10.150.480">
    <property type="match status" value="1"/>
</dbReference>